<dbReference type="PANTHER" id="PTHR21085:SF0">
    <property type="entry name" value="CHORISMATE SYNTHASE"/>
    <property type="match status" value="1"/>
</dbReference>
<dbReference type="GO" id="GO:0005829">
    <property type="term" value="C:cytosol"/>
    <property type="evidence" value="ECO:0000318"/>
    <property type="project" value="GO_Central"/>
</dbReference>
<evidence type="ECO:0000256" key="5">
    <source>
        <dbReference type="ARBA" id="ARBA00023141"/>
    </source>
</evidence>
<dbReference type="EMBL" id="GL377596">
    <property type="protein sequence ID" value="EFJ22416.1"/>
    <property type="molecule type" value="Genomic_DNA"/>
</dbReference>
<keyword evidence="8" id="KW-1185">Reference proteome</keyword>
<evidence type="ECO:0000313" key="7">
    <source>
        <dbReference type="EMBL" id="EFJ22416.1"/>
    </source>
</evidence>
<dbReference type="PANTHER" id="PTHR21085">
    <property type="entry name" value="CHORISMATE SYNTHASE"/>
    <property type="match status" value="1"/>
</dbReference>
<dbReference type="GO" id="GO:0004107">
    <property type="term" value="F:chorismate synthase activity"/>
    <property type="evidence" value="ECO:0000318"/>
    <property type="project" value="GO_Central"/>
</dbReference>
<dbReference type="Proteomes" id="UP000001514">
    <property type="component" value="Unassembled WGS sequence"/>
</dbReference>
<dbReference type="HOGENOM" id="CLU_1444512_0_0_1"/>
<dbReference type="eggNOG" id="KOG4492">
    <property type="taxonomic scope" value="Eukaryota"/>
</dbReference>
<dbReference type="Pfam" id="PF01264">
    <property type="entry name" value="Chorismate_synt"/>
    <property type="match status" value="1"/>
</dbReference>
<dbReference type="AlphaFoldDB" id="D8S055"/>
<feature type="non-terminal residue" evidence="7">
    <location>
        <position position="1"/>
    </location>
</feature>
<evidence type="ECO:0000256" key="3">
    <source>
        <dbReference type="ARBA" id="ARBA00013036"/>
    </source>
</evidence>
<comment type="similarity">
    <text evidence="2">Belongs to the chorismate synthase family.</text>
</comment>
<evidence type="ECO:0000313" key="8">
    <source>
        <dbReference type="Proteomes" id="UP000001514"/>
    </source>
</evidence>
<evidence type="ECO:0000256" key="4">
    <source>
        <dbReference type="ARBA" id="ARBA00022605"/>
    </source>
</evidence>
<comment type="pathway">
    <text evidence="1">Metabolic intermediate biosynthesis; chorismate biosynthesis; chorismate from D-erythrose 4-phosphate and phosphoenolpyruvate: step 7/7.</text>
</comment>
<dbReference type="InterPro" id="IPR035904">
    <property type="entry name" value="Chorismate_synth_AroC_sf"/>
</dbReference>
<organism evidence="8">
    <name type="scientific">Selaginella moellendorffii</name>
    <name type="common">Spikemoss</name>
    <dbReference type="NCBI Taxonomy" id="88036"/>
    <lineage>
        <taxon>Eukaryota</taxon>
        <taxon>Viridiplantae</taxon>
        <taxon>Streptophyta</taxon>
        <taxon>Embryophyta</taxon>
        <taxon>Tracheophyta</taxon>
        <taxon>Lycopodiopsida</taxon>
        <taxon>Selaginellales</taxon>
        <taxon>Selaginellaceae</taxon>
        <taxon>Selaginella</taxon>
    </lineage>
</organism>
<protein>
    <recommendedName>
        <fullName evidence="3">chorismate synthase</fullName>
        <ecNumber evidence="3">4.2.3.5</ecNumber>
    </recommendedName>
</protein>
<dbReference type="STRING" id="88036.D8S055"/>
<evidence type="ECO:0000256" key="1">
    <source>
        <dbReference type="ARBA" id="ARBA00005044"/>
    </source>
</evidence>
<dbReference type="InParanoid" id="D8S055"/>
<evidence type="ECO:0000256" key="2">
    <source>
        <dbReference type="ARBA" id="ARBA00008014"/>
    </source>
</evidence>
<dbReference type="EC" id="4.2.3.5" evidence="3"/>
<gene>
    <name evidence="7" type="ORF">SELMODRAFT_36922</name>
</gene>
<dbReference type="KEGG" id="smo:SELMODRAFT_36922"/>
<keyword evidence="6" id="KW-0456">Lyase</keyword>
<proteinExistence type="inferred from homology"/>
<sequence>YGGGVGCAIVGCPPALNLTEEGSRQKVFFLLRPGQSRITTPRKETGTCKFLSGVAQGNEWTLGTPIAVLVPNTDQPYLAAISCRCYLRIQVAVQVKSKRFLANSLGRRSSTRERVAAGTIANSLCFYISLVFVIPGGEQHPDQVMAEKTIAAIDAVRVRGDSVGGVVTCIARNVPRGLGAPVLDKLEA</sequence>
<dbReference type="Gene3D" id="3.60.150.10">
    <property type="entry name" value="Chorismate synthase AroC"/>
    <property type="match status" value="1"/>
</dbReference>
<dbReference type="Gramene" id="EFJ22416">
    <property type="protein sequence ID" value="EFJ22416"/>
    <property type="gene ID" value="SELMODRAFT_36922"/>
</dbReference>
<feature type="non-terminal residue" evidence="7">
    <location>
        <position position="188"/>
    </location>
</feature>
<dbReference type="GO" id="GO:0009423">
    <property type="term" value="P:chorismate biosynthetic process"/>
    <property type="evidence" value="ECO:0000318"/>
    <property type="project" value="GO_Central"/>
</dbReference>
<dbReference type="OMA" id="TCKILAG"/>
<keyword evidence="5" id="KW-0057">Aromatic amino acid biosynthesis</keyword>
<dbReference type="SUPFAM" id="SSF103263">
    <property type="entry name" value="Chorismate synthase, AroC"/>
    <property type="match status" value="1"/>
</dbReference>
<accession>D8S055</accession>
<dbReference type="GO" id="GO:0010181">
    <property type="term" value="F:FMN binding"/>
    <property type="evidence" value="ECO:0000318"/>
    <property type="project" value="GO_Central"/>
</dbReference>
<name>D8S055_SELML</name>
<dbReference type="GO" id="GO:0009073">
    <property type="term" value="P:aromatic amino acid family biosynthetic process"/>
    <property type="evidence" value="ECO:0000318"/>
    <property type="project" value="GO_Central"/>
</dbReference>
<dbReference type="InterPro" id="IPR000453">
    <property type="entry name" value="Chorismate_synth"/>
</dbReference>
<reference evidence="7 8" key="1">
    <citation type="journal article" date="2011" name="Science">
        <title>The Selaginella genome identifies genetic changes associated with the evolution of vascular plants.</title>
        <authorList>
            <person name="Banks J.A."/>
            <person name="Nishiyama T."/>
            <person name="Hasebe M."/>
            <person name="Bowman J.L."/>
            <person name="Gribskov M."/>
            <person name="dePamphilis C."/>
            <person name="Albert V.A."/>
            <person name="Aono N."/>
            <person name="Aoyama T."/>
            <person name="Ambrose B.A."/>
            <person name="Ashton N.W."/>
            <person name="Axtell M.J."/>
            <person name="Barker E."/>
            <person name="Barker M.S."/>
            <person name="Bennetzen J.L."/>
            <person name="Bonawitz N.D."/>
            <person name="Chapple C."/>
            <person name="Cheng C."/>
            <person name="Correa L.G."/>
            <person name="Dacre M."/>
            <person name="DeBarry J."/>
            <person name="Dreyer I."/>
            <person name="Elias M."/>
            <person name="Engstrom E.M."/>
            <person name="Estelle M."/>
            <person name="Feng L."/>
            <person name="Finet C."/>
            <person name="Floyd S.K."/>
            <person name="Frommer W.B."/>
            <person name="Fujita T."/>
            <person name="Gramzow L."/>
            <person name="Gutensohn M."/>
            <person name="Harholt J."/>
            <person name="Hattori M."/>
            <person name="Heyl A."/>
            <person name="Hirai T."/>
            <person name="Hiwatashi Y."/>
            <person name="Ishikawa M."/>
            <person name="Iwata M."/>
            <person name="Karol K.G."/>
            <person name="Koehler B."/>
            <person name="Kolukisaoglu U."/>
            <person name="Kubo M."/>
            <person name="Kurata T."/>
            <person name="Lalonde S."/>
            <person name="Li K."/>
            <person name="Li Y."/>
            <person name="Litt A."/>
            <person name="Lyons E."/>
            <person name="Manning G."/>
            <person name="Maruyama T."/>
            <person name="Michael T.P."/>
            <person name="Mikami K."/>
            <person name="Miyazaki S."/>
            <person name="Morinaga S."/>
            <person name="Murata T."/>
            <person name="Mueller-Roeber B."/>
            <person name="Nelson D.R."/>
            <person name="Obara M."/>
            <person name="Oguri Y."/>
            <person name="Olmstead R.G."/>
            <person name="Onodera N."/>
            <person name="Petersen B.L."/>
            <person name="Pils B."/>
            <person name="Prigge M."/>
            <person name="Rensing S.A."/>
            <person name="Riano-Pachon D.M."/>
            <person name="Roberts A.W."/>
            <person name="Sato Y."/>
            <person name="Scheller H.V."/>
            <person name="Schulz B."/>
            <person name="Schulz C."/>
            <person name="Shakirov E.V."/>
            <person name="Shibagaki N."/>
            <person name="Shinohara N."/>
            <person name="Shippen D.E."/>
            <person name="Soerensen I."/>
            <person name="Sotooka R."/>
            <person name="Sugimoto N."/>
            <person name="Sugita M."/>
            <person name="Sumikawa N."/>
            <person name="Tanurdzic M."/>
            <person name="Theissen G."/>
            <person name="Ulvskov P."/>
            <person name="Wakazuki S."/>
            <person name="Weng J.K."/>
            <person name="Willats W.W."/>
            <person name="Wipf D."/>
            <person name="Wolf P.G."/>
            <person name="Yang L."/>
            <person name="Zimmer A.D."/>
            <person name="Zhu Q."/>
            <person name="Mitros T."/>
            <person name="Hellsten U."/>
            <person name="Loque D."/>
            <person name="Otillar R."/>
            <person name="Salamov A."/>
            <person name="Schmutz J."/>
            <person name="Shapiro H."/>
            <person name="Lindquist E."/>
            <person name="Lucas S."/>
            <person name="Rokhsar D."/>
            <person name="Grigoriev I.V."/>
        </authorList>
    </citation>
    <scope>NUCLEOTIDE SEQUENCE [LARGE SCALE GENOMIC DNA]</scope>
</reference>
<dbReference type="GO" id="GO:0008652">
    <property type="term" value="P:amino acid biosynthetic process"/>
    <property type="evidence" value="ECO:0007669"/>
    <property type="project" value="UniProtKB-KW"/>
</dbReference>
<evidence type="ECO:0000256" key="6">
    <source>
        <dbReference type="ARBA" id="ARBA00023239"/>
    </source>
</evidence>
<keyword evidence="4" id="KW-0028">Amino-acid biosynthesis</keyword>